<evidence type="ECO:0000313" key="2">
    <source>
        <dbReference type="Proteomes" id="UP000504606"/>
    </source>
</evidence>
<accession>A0A6J1SFP5</accession>
<dbReference type="AlphaFoldDB" id="A0A6J1SFP5"/>
<feature type="region of interest" description="Disordered" evidence="1">
    <location>
        <begin position="468"/>
        <end position="556"/>
    </location>
</feature>
<dbReference type="PANTHER" id="PTHR28642">
    <property type="entry name" value="MEIOSIS 1 ARREST PROTEIN"/>
    <property type="match status" value="1"/>
</dbReference>
<gene>
    <name evidence="3" type="primary">LOC113207463</name>
</gene>
<dbReference type="GO" id="GO:0007283">
    <property type="term" value="P:spermatogenesis"/>
    <property type="evidence" value="ECO:0007669"/>
    <property type="project" value="InterPro"/>
</dbReference>
<dbReference type="PANTHER" id="PTHR28642:SF1">
    <property type="entry name" value="MEIOSIS 1 ARREST PROTEIN"/>
    <property type="match status" value="1"/>
</dbReference>
<name>A0A6J1SFP5_FRAOC</name>
<organism evidence="2 3">
    <name type="scientific">Frankliniella occidentalis</name>
    <name type="common">Western flower thrips</name>
    <name type="synonym">Euthrips occidentalis</name>
    <dbReference type="NCBI Taxonomy" id="133901"/>
    <lineage>
        <taxon>Eukaryota</taxon>
        <taxon>Metazoa</taxon>
        <taxon>Ecdysozoa</taxon>
        <taxon>Arthropoda</taxon>
        <taxon>Hexapoda</taxon>
        <taxon>Insecta</taxon>
        <taxon>Pterygota</taxon>
        <taxon>Neoptera</taxon>
        <taxon>Paraneoptera</taxon>
        <taxon>Thysanoptera</taxon>
        <taxon>Terebrantia</taxon>
        <taxon>Thripoidea</taxon>
        <taxon>Thripidae</taxon>
        <taxon>Frankliniella</taxon>
    </lineage>
</organism>
<proteinExistence type="predicted"/>
<dbReference type="GeneID" id="113207463"/>
<dbReference type="Proteomes" id="UP000504606">
    <property type="component" value="Unplaced"/>
</dbReference>
<sequence>MATVPSLPLYVVVDLTFPIDSALAETCVMAVENTITLACFLREEVTNFGIICIDDAVHSVCRPVLTEGNNGVSWIYSTIYEGISKQFNSGIRVAPADFKDLLLLAVRNALDERPIASLTVISCREGRLIADWLETLSKDQVLAADSFQVVELSRNEAQHASISVCQPPRDGRPAVRLAVVPVAPAGATAPRASSGGGKSQLQATLEATLRAAWFTPRWSEMISLQLVMSQTVELECVASPSVADPSSLPVADLFLIPGTAGGGGGVRTTTGGGAKVVLEALCRVAADGVCEGSLFGAPLRVLWSPPFAFRGNDQEYRQNAHMFLALCESLDEAGEFLVLKRLGGSQALDLGGHFIAMPGDECLLVRAVASAELVLPAPAPPPLQYGGLEAANAGREVRGALDGLAVVEQYTAKQFPSHLCAALKLTTSFPERLSLGSLACPRPQAWSTGAAPRVAPINKCVAAVAPPEQDAGQAHQGKAVGEALSSDEELAEENTRPLMTAAQPRARTSMAVHGAPAPAPHKLGTGGHPALDTDSRTSAKRKRAPSLFRVFKSRRH</sequence>
<keyword evidence="2" id="KW-1185">Reference proteome</keyword>
<dbReference type="KEGG" id="foc:113207463"/>
<protein>
    <submittedName>
        <fullName evidence="3">Uncharacterized protein LOC113207463</fullName>
    </submittedName>
</protein>
<evidence type="ECO:0000256" key="1">
    <source>
        <dbReference type="SAM" id="MobiDB-lite"/>
    </source>
</evidence>
<evidence type="ECO:0000313" key="3">
    <source>
        <dbReference type="RefSeq" id="XP_026279827.1"/>
    </source>
</evidence>
<dbReference type="GO" id="GO:0007127">
    <property type="term" value="P:meiosis I"/>
    <property type="evidence" value="ECO:0007669"/>
    <property type="project" value="InterPro"/>
</dbReference>
<dbReference type="InterPro" id="IPR033587">
    <property type="entry name" value="M1AP"/>
</dbReference>
<dbReference type="RefSeq" id="XP_026279827.1">
    <property type="nucleotide sequence ID" value="XM_026424042.2"/>
</dbReference>
<reference evidence="3" key="1">
    <citation type="submission" date="2025-08" db="UniProtKB">
        <authorList>
            <consortium name="RefSeq"/>
        </authorList>
    </citation>
    <scope>IDENTIFICATION</scope>
    <source>
        <tissue evidence="3">Whole organism</tissue>
    </source>
</reference>
<dbReference type="GO" id="GO:0051308">
    <property type="term" value="P:male meiosis chromosome separation"/>
    <property type="evidence" value="ECO:0007669"/>
    <property type="project" value="TreeGrafter"/>
</dbReference>
<dbReference type="OrthoDB" id="6433824at2759"/>